<dbReference type="RefSeq" id="WP_213890713.1">
    <property type="nucleotide sequence ID" value="NZ_JAGFNU010000013.1"/>
</dbReference>
<comment type="caution">
    <text evidence="2">The sequence shown here is derived from an EMBL/GenBank/DDBJ whole genome shotgun (WGS) entry which is preliminary data.</text>
</comment>
<dbReference type="EMBL" id="JBHMEA010000034">
    <property type="protein sequence ID" value="MFB9231964.1"/>
    <property type="molecule type" value="Genomic_DNA"/>
</dbReference>
<dbReference type="Proteomes" id="UP001589683">
    <property type="component" value="Unassembled WGS sequence"/>
</dbReference>
<evidence type="ECO:0000313" key="2">
    <source>
        <dbReference type="EMBL" id="MFB9231964.1"/>
    </source>
</evidence>
<dbReference type="Pfam" id="PF06508">
    <property type="entry name" value="QueC"/>
    <property type="match status" value="1"/>
</dbReference>
<dbReference type="InterPro" id="IPR014729">
    <property type="entry name" value="Rossmann-like_a/b/a_fold"/>
</dbReference>
<protein>
    <submittedName>
        <fullName evidence="2">7-cyano-7-deazaguanine synthase</fullName>
        <ecNumber evidence="2">6.3.4.20</ecNumber>
    </submittedName>
</protein>
<gene>
    <name evidence="2" type="ORF">ACFFUT_09220</name>
</gene>
<reference evidence="2 3" key="1">
    <citation type="submission" date="2024-09" db="EMBL/GenBank/DDBJ databases">
        <authorList>
            <person name="Sun Q."/>
            <person name="Mori K."/>
        </authorList>
    </citation>
    <scope>NUCLEOTIDE SEQUENCE [LARGE SCALE GENOMIC DNA]</scope>
    <source>
        <strain evidence="2 3">CECT 8726</strain>
    </source>
</reference>
<evidence type="ECO:0000313" key="3">
    <source>
        <dbReference type="Proteomes" id="UP001589683"/>
    </source>
</evidence>
<dbReference type="InterPro" id="IPR018317">
    <property type="entry name" value="QueC"/>
</dbReference>
<dbReference type="SUPFAM" id="SSF52402">
    <property type="entry name" value="Adenine nucleotide alpha hydrolases-like"/>
    <property type="match status" value="1"/>
</dbReference>
<keyword evidence="1" id="KW-0671">Queuosine biosynthesis</keyword>
<evidence type="ECO:0000256" key="1">
    <source>
        <dbReference type="ARBA" id="ARBA00022785"/>
    </source>
</evidence>
<keyword evidence="3" id="KW-1185">Reference proteome</keyword>
<dbReference type="GO" id="GO:0016874">
    <property type="term" value="F:ligase activity"/>
    <property type="evidence" value="ECO:0007669"/>
    <property type="project" value="UniProtKB-KW"/>
</dbReference>
<dbReference type="EC" id="6.3.4.20" evidence="2"/>
<organism evidence="2 3">
    <name type="scientific">Pseudohalocynthiibacter aestuariivivens</name>
    <dbReference type="NCBI Taxonomy" id="1591409"/>
    <lineage>
        <taxon>Bacteria</taxon>
        <taxon>Pseudomonadati</taxon>
        <taxon>Pseudomonadota</taxon>
        <taxon>Alphaproteobacteria</taxon>
        <taxon>Rhodobacterales</taxon>
        <taxon>Paracoccaceae</taxon>
        <taxon>Pseudohalocynthiibacter</taxon>
    </lineage>
</organism>
<accession>A0ABV5JER7</accession>
<proteinExistence type="predicted"/>
<name>A0ABV5JER7_9RHOB</name>
<dbReference type="Gene3D" id="3.40.50.620">
    <property type="entry name" value="HUPs"/>
    <property type="match status" value="1"/>
</dbReference>
<sequence>MNHVLQSSSIRELKVAVVEAASNGAARPDVLVLGKDIAFSTQDLESYATSNWDPVVFDAMVVAAVVEYCDRSLKRLSASWARNFKIKVPVHDPDRWNQPEVYDALHDALGFLTGDSWHFAFSQRKEIEPPPRQGSLEIPPRTEATLAFSDGMDSRAVAGLVRADLGHALVRVRLGSKRSDKPPKGQPFTAVPYKLKKKAHNQETSARNRGFRFALVSGLASYICGASRIIIPESGQGALGPVLAPVAHAYPDYRNHPAFLRRMQRFLNALLGVDIAYSFPRLWYTKGQTLRAYLALGIDRDEWKTTRSCWKTAQWSSVDGQFRQCGVCAACMLRRLSVHAAGQAEPDETYIAHDLKAADLAQSVPASFDKMNDAFREYAIAGVLHMDHLADLAKEDGRAGLRRQAFEIADTQGLSVERTEQKIKEMISQHADEWSAFTASLGSESFIHNWVRGGR</sequence>
<keyword evidence="2" id="KW-0436">Ligase</keyword>